<dbReference type="Proteomes" id="UP000807342">
    <property type="component" value="Unassembled WGS sequence"/>
</dbReference>
<feature type="compositionally biased region" description="Low complexity" evidence="1">
    <location>
        <begin position="204"/>
        <end position="217"/>
    </location>
</feature>
<keyword evidence="2" id="KW-0472">Membrane</keyword>
<accession>A0A9P5X830</accession>
<keyword evidence="4" id="KW-1185">Reference proteome</keyword>
<dbReference type="EMBL" id="MU151255">
    <property type="protein sequence ID" value="KAF9446254.1"/>
    <property type="molecule type" value="Genomic_DNA"/>
</dbReference>
<feature type="compositionally biased region" description="Polar residues" evidence="1">
    <location>
        <begin position="39"/>
        <end position="56"/>
    </location>
</feature>
<feature type="compositionally biased region" description="Gly residues" evidence="1">
    <location>
        <begin position="186"/>
        <end position="198"/>
    </location>
</feature>
<dbReference type="AlphaFoldDB" id="A0A9P5X830"/>
<feature type="region of interest" description="Disordered" evidence="1">
    <location>
        <begin position="122"/>
        <end position="237"/>
    </location>
</feature>
<reference evidence="3" key="1">
    <citation type="submission" date="2020-11" db="EMBL/GenBank/DDBJ databases">
        <authorList>
            <consortium name="DOE Joint Genome Institute"/>
            <person name="Ahrendt S."/>
            <person name="Riley R."/>
            <person name="Andreopoulos W."/>
            <person name="Labutti K."/>
            <person name="Pangilinan J."/>
            <person name="Ruiz-Duenas F.J."/>
            <person name="Barrasa J.M."/>
            <person name="Sanchez-Garcia M."/>
            <person name="Camarero S."/>
            <person name="Miyauchi S."/>
            <person name="Serrano A."/>
            <person name="Linde D."/>
            <person name="Babiker R."/>
            <person name="Drula E."/>
            <person name="Ayuso-Fernandez I."/>
            <person name="Pacheco R."/>
            <person name="Padilla G."/>
            <person name="Ferreira P."/>
            <person name="Barriuso J."/>
            <person name="Kellner H."/>
            <person name="Castanera R."/>
            <person name="Alfaro M."/>
            <person name="Ramirez L."/>
            <person name="Pisabarro A.G."/>
            <person name="Kuo A."/>
            <person name="Tritt A."/>
            <person name="Lipzen A."/>
            <person name="He G."/>
            <person name="Yan M."/>
            <person name="Ng V."/>
            <person name="Cullen D."/>
            <person name="Martin F."/>
            <person name="Rosso M.-N."/>
            <person name="Henrissat B."/>
            <person name="Hibbett D."/>
            <person name="Martinez A.T."/>
            <person name="Grigoriev I.V."/>
        </authorList>
    </citation>
    <scope>NUCLEOTIDE SEQUENCE</scope>
    <source>
        <strain evidence="3">MF-IS2</strain>
    </source>
</reference>
<feature type="region of interest" description="Disordered" evidence="1">
    <location>
        <begin position="1"/>
        <end position="71"/>
    </location>
</feature>
<feature type="compositionally biased region" description="Low complexity" evidence="1">
    <location>
        <begin position="141"/>
        <end position="168"/>
    </location>
</feature>
<evidence type="ECO:0000256" key="2">
    <source>
        <dbReference type="SAM" id="Phobius"/>
    </source>
</evidence>
<evidence type="ECO:0000256" key="1">
    <source>
        <dbReference type="SAM" id="MobiDB-lite"/>
    </source>
</evidence>
<sequence length="237" mass="23707">MTTPNTYDEGLLASAPEVTKADLQDGYNPDLLREPTVGRKNTTRATSTPPRSNSDPHLQHYPLPNKDIESLATPLQPKEAPYEKPRKPLWRTKKAVILAAIIAILIILAAVLGGVLGSRKKGTTDVKNNSGSGQSPGQGVGSASPPVVSSSPLVSSSQTQAQSSPTTSGVAQPVASGSAGVSQGTSGSGNGNGNGGGSNIITDPSGTPSSGDSAPPSGGLGVPSSQPGAGARDVSPE</sequence>
<evidence type="ECO:0000313" key="4">
    <source>
        <dbReference type="Proteomes" id="UP000807342"/>
    </source>
</evidence>
<feature type="transmembrane region" description="Helical" evidence="2">
    <location>
        <begin position="95"/>
        <end position="117"/>
    </location>
</feature>
<protein>
    <submittedName>
        <fullName evidence="3">Uncharacterized protein</fullName>
    </submittedName>
</protein>
<gene>
    <name evidence="3" type="ORF">P691DRAFT_215037</name>
</gene>
<evidence type="ECO:0000313" key="3">
    <source>
        <dbReference type="EMBL" id="KAF9446254.1"/>
    </source>
</evidence>
<organism evidence="3 4">
    <name type="scientific">Macrolepiota fuliginosa MF-IS2</name>
    <dbReference type="NCBI Taxonomy" id="1400762"/>
    <lineage>
        <taxon>Eukaryota</taxon>
        <taxon>Fungi</taxon>
        <taxon>Dikarya</taxon>
        <taxon>Basidiomycota</taxon>
        <taxon>Agaricomycotina</taxon>
        <taxon>Agaricomycetes</taxon>
        <taxon>Agaricomycetidae</taxon>
        <taxon>Agaricales</taxon>
        <taxon>Agaricineae</taxon>
        <taxon>Agaricaceae</taxon>
        <taxon>Macrolepiota</taxon>
    </lineage>
</organism>
<keyword evidence="2" id="KW-1133">Transmembrane helix</keyword>
<name>A0A9P5X830_9AGAR</name>
<keyword evidence="2" id="KW-0812">Transmembrane</keyword>
<dbReference type="OrthoDB" id="3268868at2759"/>
<proteinExistence type="predicted"/>
<comment type="caution">
    <text evidence="3">The sequence shown here is derived from an EMBL/GenBank/DDBJ whole genome shotgun (WGS) entry which is preliminary data.</text>
</comment>